<dbReference type="InterPro" id="IPR036837">
    <property type="entry name" value="Cation_efflux_CTD_sf"/>
</dbReference>
<dbReference type="Gene3D" id="1.20.1510.10">
    <property type="entry name" value="Cation efflux protein transmembrane domain"/>
    <property type="match status" value="1"/>
</dbReference>
<dbReference type="Gramene" id="CDF35993">
    <property type="protein sequence ID" value="CDF35993"/>
    <property type="gene ID" value="CHC_T00004363001"/>
</dbReference>
<dbReference type="InterPro" id="IPR027470">
    <property type="entry name" value="Cation_efflux_CTD"/>
</dbReference>
<dbReference type="PANTHER" id="PTHR43840">
    <property type="entry name" value="MITOCHONDRIAL METAL TRANSPORTER 1-RELATED"/>
    <property type="match status" value="1"/>
</dbReference>
<keyword evidence="4 6" id="KW-1133">Transmembrane helix</keyword>
<dbReference type="OrthoDB" id="78296at2759"/>
<keyword evidence="5 6" id="KW-0472">Membrane</keyword>
<evidence type="ECO:0000256" key="1">
    <source>
        <dbReference type="ARBA" id="ARBA00004141"/>
    </source>
</evidence>
<dbReference type="InterPro" id="IPR002524">
    <property type="entry name" value="Cation_efflux"/>
</dbReference>
<keyword evidence="10" id="KW-1185">Reference proteome</keyword>
<dbReference type="Gene3D" id="3.30.70.1350">
    <property type="entry name" value="Cation efflux protein, cytoplasmic domain"/>
    <property type="match status" value="1"/>
</dbReference>
<dbReference type="EMBL" id="HG001755">
    <property type="protein sequence ID" value="CDF35993.1"/>
    <property type="molecule type" value="Genomic_DNA"/>
</dbReference>
<dbReference type="InterPro" id="IPR027469">
    <property type="entry name" value="Cation_efflux_TMD_sf"/>
</dbReference>
<dbReference type="STRING" id="2769.R7QE37"/>
<name>R7QE37_CHOCR</name>
<dbReference type="KEGG" id="ccp:CHC_T00004363001"/>
<feature type="domain" description="Cation efflux protein transmembrane" evidence="7">
    <location>
        <begin position="42"/>
        <end position="233"/>
    </location>
</feature>
<feature type="transmembrane region" description="Helical" evidence="6">
    <location>
        <begin position="146"/>
        <end position="166"/>
    </location>
</feature>
<dbReference type="SUPFAM" id="SSF161111">
    <property type="entry name" value="Cation efflux protein transmembrane domain-like"/>
    <property type="match status" value="1"/>
</dbReference>
<evidence type="ECO:0000256" key="6">
    <source>
        <dbReference type="SAM" id="Phobius"/>
    </source>
</evidence>
<dbReference type="GO" id="GO:0016020">
    <property type="term" value="C:membrane"/>
    <property type="evidence" value="ECO:0007669"/>
    <property type="project" value="UniProtKB-SubCell"/>
</dbReference>
<gene>
    <name evidence="9" type="ORF">CHC_T00004363001</name>
</gene>
<feature type="domain" description="Cation efflux protein cytoplasmic" evidence="8">
    <location>
        <begin position="251"/>
        <end position="314"/>
    </location>
</feature>
<evidence type="ECO:0000256" key="5">
    <source>
        <dbReference type="ARBA" id="ARBA00023136"/>
    </source>
</evidence>
<evidence type="ECO:0000256" key="4">
    <source>
        <dbReference type="ARBA" id="ARBA00022989"/>
    </source>
</evidence>
<feature type="transmembrane region" description="Helical" evidence="6">
    <location>
        <begin position="65"/>
        <end position="89"/>
    </location>
</feature>
<dbReference type="GeneID" id="17323527"/>
<comment type="subcellular location">
    <subcellularLocation>
        <location evidence="1">Membrane</location>
        <topology evidence="1">Multi-pass membrane protein</topology>
    </subcellularLocation>
</comment>
<dbReference type="Pfam" id="PF01545">
    <property type="entry name" value="Cation_efflux"/>
    <property type="match status" value="1"/>
</dbReference>
<organism evidence="9 10">
    <name type="scientific">Chondrus crispus</name>
    <name type="common">Carrageen Irish moss</name>
    <name type="synonym">Polymorpha crispa</name>
    <dbReference type="NCBI Taxonomy" id="2769"/>
    <lineage>
        <taxon>Eukaryota</taxon>
        <taxon>Rhodophyta</taxon>
        <taxon>Florideophyceae</taxon>
        <taxon>Rhodymeniophycidae</taxon>
        <taxon>Gigartinales</taxon>
        <taxon>Gigartinaceae</taxon>
        <taxon>Chondrus</taxon>
    </lineage>
</organism>
<dbReference type="Proteomes" id="UP000012073">
    <property type="component" value="Unassembled WGS sequence"/>
</dbReference>
<dbReference type="PhylomeDB" id="R7QE37"/>
<evidence type="ECO:0000313" key="9">
    <source>
        <dbReference type="EMBL" id="CDF35993.1"/>
    </source>
</evidence>
<proteinExistence type="predicted"/>
<protein>
    <submittedName>
        <fullName evidence="9">Uncharacterized protein</fullName>
    </submittedName>
</protein>
<dbReference type="RefSeq" id="XP_005715812.1">
    <property type="nucleotide sequence ID" value="XM_005715755.1"/>
</dbReference>
<evidence type="ECO:0000256" key="2">
    <source>
        <dbReference type="ARBA" id="ARBA00022448"/>
    </source>
</evidence>
<keyword evidence="3 6" id="KW-0812">Transmembrane</keyword>
<dbReference type="AlphaFoldDB" id="R7QE37"/>
<dbReference type="Pfam" id="PF16916">
    <property type="entry name" value="ZT_dimer"/>
    <property type="match status" value="1"/>
</dbReference>
<feature type="transmembrane region" description="Helical" evidence="6">
    <location>
        <begin position="109"/>
        <end position="126"/>
    </location>
</feature>
<dbReference type="SUPFAM" id="SSF160240">
    <property type="entry name" value="Cation efflux protein cytoplasmic domain-like"/>
    <property type="match status" value="1"/>
</dbReference>
<dbReference type="PANTHER" id="PTHR43840:SF13">
    <property type="entry name" value="CATION EFFLUX PROTEIN CYTOPLASMIC DOMAIN-CONTAINING PROTEIN"/>
    <property type="match status" value="1"/>
</dbReference>
<dbReference type="InterPro" id="IPR058533">
    <property type="entry name" value="Cation_efflux_TM"/>
</dbReference>
<dbReference type="InterPro" id="IPR050291">
    <property type="entry name" value="CDF_Transporter"/>
</dbReference>
<sequence length="328" mass="35072">MASRGHPSPCVTAGDWAFLQSRHTLTDGAAAADARVVRNAIVASNACNVGLLAAQLFVLTASASLAILAVFIDALLDTVSGAVLAATWYWKGQRDPARYPVGRSRLEPLGVIAMACLMTAATLLALEKSVGALVEGAPSEALSGLSVGTGAVLVGAMAIKVGLYWYCAGVPDASVRALAEDHFNDLMSNAVGLCTVLVAQHVAWWVDPAGGVVISCWIIHNWVVHTLEHFDQLLGKAAGPDVINLLTFMACNHHPAVVVVDTVRGYHVGHGVYVEVDIVLPPDMPLYKAHDIAESLQRRIEMVDEVERCFVHSDTETRHSPHWEHKQV</sequence>
<evidence type="ECO:0000259" key="7">
    <source>
        <dbReference type="Pfam" id="PF01545"/>
    </source>
</evidence>
<dbReference type="GO" id="GO:0008324">
    <property type="term" value="F:monoatomic cation transmembrane transporter activity"/>
    <property type="evidence" value="ECO:0007669"/>
    <property type="project" value="InterPro"/>
</dbReference>
<keyword evidence="2" id="KW-0813">Transport</keyword>
<accession>R7QE37</accession>
<evidence type="ECO:0000256" key="3">
    <source>
        <dbReference type="ARBA" id="ARBA00022692"/>
    </source>
</evidence>
<evidence type="ECO:0000259" key="8">
    <source>
        <dbReference type="Pfam" id="PF16916"/>
    </source>
</evidence>
<dbReference type="NCBIfam" id="TIGR01297">
    <property type="entry name" value="CDF"/>
    <property type="match status" value="1"/>
</dbReference>
<reference evidence="10" key="1">
    <citation type="journal article" date="2013" name="Proc. Natl. Acad. Sci. U.S.A.">
        <title>Genome structure and metabolic features in the red seaweed Chondrus crispus shed light on evolution of the Archaeplastida.</title>
        <authorList>
            <person name="Collen J."/>
            <person name="Porcel B."/>
            <person name="Carre W."/>
            <person name="Ball S.G."/>
            <person name="Chaparro C."/>
            <person name="Tonon T."/>
            <person name="Barbeyron T."/>
            <person name="Michel G."/>
            <person name="Noel B."/>
            <person name="Valentin K."/>
            <person name="Elias M."/>
            <person name="Artiguenave F."/>
            <person name="Arun A."/>
            <person name="Aury J.M."/>
            <person name="Barbosa-Neto J.F."/>
            <person name="Bothwell J.H."/>
            <person name="Bouget F.Y."/>
            <person name="Brillet L."/>
            <person name="Cabello-Hurtado F."/>
            <person name="Capella-Gutierrez S."/>
            <person name="Charrier B."/>
            <person name="Cladiere L."/>
            <person name="Cock J.M."/>
            <person name="Coelho S.M."/>
            <person name="Colleoni C."/>
            <person name="Czjzek M."/>
            <person name="Da Silva C."/>
            <person name="Delage L."/>
            <person name="Denoeud F."/>
            <person name="Deschamps P."/>
            <person name="Dittami S.M."/>
            <person name="Gabaldon T."/>
            <person name="Gachon C.M."/>
            <person name="Groisillier A."/>
            <person name="Herve C."/>
            <person name="Jabbari K."/>
            <person name="Katinka M."/>
            <person name="Kloareg B."/>
            <person name="Kowalczyk N."/>
            <person name="Labadie K."/>
            <person name="Leblanc C."/>
            <person name="Lopez P.J."/>
            <person name="McLachlan D.H."/>
            <person name="Meslet-Cladiere L."/>
            <person name="Moustafa A."/>
            <person name="Nehr Z."/>
            <person name="Nyvall Collen P."/>
            <person name="Panaud O."/>
            <person name="Partensky F."/>
            <person name="Poulain J."/>
            <person name="Rensing S.A."/>
            <person name="Rousvoal S."/>
            <person name="Samson G."/>
            <person name="Symeonidi A."/>
            <person name="Weissenbach J."/>
            <person name="Zambounis A."/>
            <person name="Wincker P."/>
            <person name="Boyen C."/>
        </authorList>
    </citation>
    <scope>NUCLEOTIDE SEQUENCE [LARGE SCALE GENOMIC DNA]</scope>
    <source>
        <strain evidence="10">cv. Stackhouse</strain>
    </source>
</reference>
<evidence type="ECO:0000313" key="10">
    <source>
        <dbReference type="Proteomes" id="UP000012073"/>
    </source>
</evidence>
<dbReference type="OMA" id="CWALRNQ"/>